<dbReference type="PANTHER" id="PTHR11895:SF7">
    <property type="entry name" value="GLUTAMYL-TRNA(GLN) AMIDOTRANSFERASE SUBUNIT A, MITOCHONDRIAL"/>
    <property type="match status" value="1"/>
</dbReference>
<dbReference type="EMBL" id="FNCN01000003">
    <property type="protein sequence ID" value="SDG28007.1"/>
    <property type="molecule type" value="Genomic_DNA"/>
</dbReference>
<dbReference type="InterPro" id="IPR000120">
    <property type="entry name" value="Amidase"/>
</dbReference>
<dbReference type="RefSeq" id="WP_093168217.1">
    <property type="nucleotide sequence ID" value="NZ_FNCN01000003.1"/>
</dbReference>
<dbReference type="InterPro" id="IPR036928">
    <property type="entry name" value="AS_sf"/>
</dbReference>
<sequence length="472" mass="49622">MSEIWEMSAWELARQIQARTVSSREVVEAHLRRIAEVNPRVNAVTVVLAEEALQAADAADRALGSGTPVGPLCGVPVTVKENVDLEGSATTLGIVPLRDAVAAADAPHIAELRAAGAIPIGRTNMPEFGMRWHTDNELRGATRNPWSASHTPGGSSGGDAVAVATGMAALGLGNDGSGSLRWPAQCCGVAALKPSLGRVAQVGLPAGAGDPPRPTPFGFQLLAVHGPIARSVRDLRLAFTHMCADHGGDPWHAPVPLDGPPVPAPVRVWLATDPDGPDLDPGVADALRQAAERLSDAGYVVTEGRAPALVRAGEIYTQLLSAYGRVHEVQPPVESVASEGFIRFWAEYEPHWKQAAGQAAFDPMMERAVIARAWMAWMSQAPLVLAPICTSPAFAVGADLDADRLARWPASLRMAWTANLLGLPAVAVPTGVAEGLPQGVQIIGPRFREDLCLDAAEAIEARTPALTPITPR</sequence>
<accession>A0A1G7SY72</accession>
<dbReference type="Pfam" id="PF01425">
    <property type="entry name" value="Amidase"/>
    <property type="match status" value="1"/>
</dbReference>
<evidence type="ECO:0000256" key="1">
    <source>
        <dbReference type="ARBA" id="ARBA00009199"/>
    </source>
</evidence>
<dbReference type="NCBIfam" id="NF005687">
    <property type="entry name" value="PRK07487.1"/>
    <property type="match status" value="1"/>
</dbReference>
<dbReference type="OrthoDB" id="9811471at2"/>
<dbReference type="AlphaFoldDB" id="A0A1G7SY72"/>
<organism evidence="3 4">
    <name type="scientific">Sinosporangium album</name>
    <dbReference type="NCBI Taxonomy" id="504805"/>
    <lineage>
        <taxon>Bacteria</taxon>
        <taxon>Bacillati</taxon>
        <taxon>Actinomycetota</taxon>
        <taxon>Actinomycetes</taxon>
        <taxon>Streptosporangiales</taxon>
        <taxon>Streptosporangiaceae</taxon>
        <taxon>Sinosporangium</taxon>
    </lineage>
</organism>
<protein>
    <submittedName>
        <fullName evidence="3">Amidase</fullName>
    </submittedName>
</protein>
<evidence type="ECO:0000259" key="2">
    <source>
        <dbReference type="Pfam" id="PF01425"/>
    </source>
</evidence>
<dbReference type="SUPFAM" id="SSF75304">
    <property type="entry name" value="Amidase signature (AS) enzymes"/>
    <property type="match status" value="1"/>
</dbReference>
<gene>
    <name evidence="3" type="ORF">SAMN05421505_10319</name>
</gene>
<name>A0A1G7SY72_9ACTN</name>
<dbReference type="InterPro" id="IPR023631">
    <property type="entry name" value="Amidase_dom"/>
</dbReference>
<dbReference type="STRING" id="504805.SAMN05421505_10319"/>
<evidence type="ECO:0000313" key="4">
    <source>
        <dbReference type="Proteomes" id="UP000198923"/>
    </source>
</evidence>
<reference evidence="3 4" key="1">
    <citation type="submission" date="2016-10" db="EMBL/GenBank/DDBJ databases">
        <authorList>
            <person name="de Groot N.N."/>
        </authorList>
    </citation>
    <scope>NUCLEOTIDE SEQUENCE [LARGE SCALE GENOMIC DNA]</scope>
    <source>
        <strain evidence="3 4">CPCC 201354</strain>
    </source>
</reference>
<comment type="similarity">
    <text evidence="1">Belongs to the amidase family.</text>
</comment>
<dbReference type="PANTHER" id="PTHR11895">
    <property type="entry name" value="TRANSAMIDASE"/>
    <property type="match status" value="1"/>
</dbReference>
<dbReference type="GO" id="GO:0003824">
    <property type="term" value="F:catalytic activity"/>
    <property type="evidence" value="ECO:0007669"/>
    <property type="project" value="InterPro"/>
</dbReference>
<proteinExistence type="inferred from homology"/>
<evidence type="ECO:0000313" key="3">
    <source>
        <dbReference type="EMBL" id="SDG28007.1"/>
    </source>
</evidence>
<dbReference type="Gene3D" id="3.90.1300.10">
    <property type="entry name" value="Amidase signature (AS) domain"/>
    <property type="match status" value="1"/>
</dbReference>
<feature type="domain" description="Amidase" evidence="2">
    <location>
        <begin position="25"/>
        <end position="453"/>
    </location>
</feature>
<dbReference type="Proteomes" id="UP000198923">
    <property type="component" value="Unassembled WGS sequence"/>
</dbReference>
<keyword evidence="4" id="KW-1185">Reference proteome</keyword>